<evidence type="ECO:0000256" key="2">
    <source>
        <dbReference type="ARBA" id="ARBA00011925"/>
    </source>
</evidence>
<dbReference type="InterPro" id="IPR049482">
    <property type="entry name" value="ANM3-like_C2H2_Zf"/>
</dbReference>
<dbReference type="CDD" id="cd02440">
    <property type="entry name" value="AdoMet_MTases"/>
    <property type="match status" value="1"/>
</dbReference>
<name>A0AA39F056_9HYME</name>
<dbReference type="Pfam" id="PF21137">
    <property type="entry name" value="ANM3_C2H2_Zf"/>
    <property type="match status" value="1"/>
</dbReference>
<organism evidence="15 16">
    <name type="scientific">Microctonus aethiopoides</name>
    <dbReference type="NCBI Taxonomy" id="144406"/>
    <lineage>
        <taxon>Eukaryota</taxon>
        <taxon>Metazoa</taxon>
        <taxon>Ecdysozoa</taxon>
        <taxon>Arthropoda</taxon>
        <taxon>Hexapoda</taxon>
        <taxon>Insecta</taxon>
        <taxon>Pterygota</taxon>
        <taxon>Neoptera</taxon>
        <taxon>Endopterygota</taxon>
        <taxon>Hymenoptera</taxon>
        <taxon>Apocrita</taxon>
        <taxon>Ichneumonoidea</taxon>
        <taxon>Braconidae</taxon>
        <taxon>Euphorinae</taxon>
        <taxon>Microctonus</taxon>
    </lineage>
</organism>
<feature type="domain" description="Protein arginine N-methyltransferase 3-like C2H2 zinc finger" evidence="13">
    <location>
        <begin position="68"/>
        <end position="111"/>
    </location>
</feature>
<dbReference type="InterPro" id="IPR055135">
    <property type="entry name" value="PRMT_dom"/>
</dbReference>
<keyword evidence="4 12" id="KW-0489">Methyltransferase</keyword>
<dbReference type="EC" id="2.1.1.319" evidence="2"/>
<dbReference type="SUPFAM" id="SSF57667">
    <property type="entry name" value="beta-beta-alpha zinc fingers"/>
    <property type="match status" value="1"/>
</dbReference>
<dbReference type="PANTHER" id="PTHR11006">
    <property type="entry name" value="PROTEIN ARGININE N-METHYLTRANSFERASE"/>
    <property type="match status" value="1"/>
</dbReference>
<evidence type="ECO:0000256" key="5">
    <source>
        <dbReference type="ARBA" id="ARBA00022679"/>
    </source>
</evidence>
<dbReference type="GO" id="GO:0035242">
    <property type="term" value="F:protein-arginine omega-N asymmetric methyltransferase activity"/>
    <property type="evidence" value="ECO:0007669"/>
    <property type="project" value="UniProtKB-EC"/>
</dbReference>
<proteinExistence type="predicted"/>
<evidence type="ECO:0000256" key="6">
    <source>
        <dbReference type="ARBA" id="ARBA00022691"/>
    </source>
</evidence>
<protein>
    <recommendedName>
        <fullName evidence="2">type I protein arginine methyltransferase</fullName>
        <ecNumber evidence="2">2.1.1.319</ecNumber>
    </recommendedName>
</protein>
<evidence type="ECO:0000256" key="8">
    <source>
        <dbReference type="ARBA" id="ARBA00022771"/>
    </source>
</evidence>
<evidence type="ECO:0000256" key="12">
    <source>
        <dbReference type="PROSITE-ProRule" id="PRU01015"/>
    </source>
</evidence>
<comment type="caution">
    <text evidence="15">The sequence shown here is derived from an EMBL/GenBank/DDBJ whole genome shotgun (WGS) entry which is preliminary data.</text>
</comment>
<dbReference type="InterPro" id="IPR036236">
    <property type="entry name" value="Znf_C2H2_sf"/>
</dbReference>
<dbReference type="FunFam" id="3.40.50.150:FF:000003">
    <property type="entry name" value="Blast:Protein arginine N-methyltransferase 1"/>
    <property type="match status" value="1"/>
</dbReference>
<evidence type="ECO:0000256" key="3">
    <source>
        <dbReference type="ARBA" id="ARBA00022490"/>
    </source>
</evidence>
<gene>
    <name evidence="15" type="ORF">PV328_010233</name>
</gene>
<dbReference type="AlphaFoldDB" id="A0AA39F056"/>
<evidence type="ECO:0000256" key="4">
    <source>
        <dbReference type="ARBA" id="ARBA00022603"/>
    </source>
</evidence>
<dbReference type="SUPFAM" id="SSF53335">
    <property type="entry name" value="S-adenosyl-L-methionine-dependent methyltransferases"/>
    <property type="match status" value="1"/>
</dbReference>
<comment type="catalytic activity">
    <reaction evidence="11">
        <text>L-arginyl-[protein] + S-adenosyl-L-methionine = N(omega)-methyl-L-arginyl-[protein] + S-adenosyl-L-homocysteine + H(+)</text>
        <dbReference type="Rhea" id="RHEA:48100"/>
        <dbReference type="Rhea" id="RHEA-COMP:10532"/>
        <dbReference type="Rhea" id="RHEA-COMP:11990"/>
        <dbReference type="ChEBI" id="CHEBI:15378"/>
        <dbReference type="ChEBI" id="CHEBI:29965"/>
        <dbReference type="ChEBI" id="CHEBI:57856"/>
        <dbReference type="ChEBI" id="CHEBI:59789"/>
        <dbReference type="ChEBI" id="CHEBI:65280"/>
    </reaction>
    <physiologicalReaction direction="left-to-right" evidence="11">
        <dbReference type="Rhea" id="RHEA:48101"/>
    </physiologicalReaction>
</comment>
<dbReference type="Proteomes" id="UP001168990">
    <property type="component" value="Unassembled WGS sequence"/>
</dbReference>
<evidence type="ECO:0000256" key="7">
    <source>
        <dbReference type="ARBA" id="ARBA00022723"/>
    </source>
</evidence>
<accession>A0AA39F056</accession>
<evidence type="ECO:0000313" key="15">
    <source>
        <dbReference type="EMBL" id="KAK0159346.1"/>
    </source>
</evidence>
<dbReference type="Gene3D" id="3.40.50.150">
    <property type="entry name" value="Vaccinia Virus protein VP39"/>
    <property type="match status" value="1"/>
</dbReference>
<evidence type="ECO:0000259" key="14">
    <source>
        <dbReference type="Pfam" id="PF22528"/>
    </source>
</evidence>
<evidence type="ECO:0000256" key="10">
    <source>
        <dbReference type="ARBA" id="ARBA00047384"/>
    </source>
</evidence>
<evidence type="ECO:0000256" key="1">
    <source>
        <dbReference type="ARBA" id="ARBA00004514"/>
    </source>
</evidence>
<dbReference type="FunFam" id="2.70.160.11:FF:000001">
    <property type="entry name" value="Blast:Protein arginine N-methyltransferase 1"/>
    <property type="match status" value="1"/>
</dbReference>
<dbReference type="GO" id="GO:0032259">
    <property type="term" value="P:methylation"/>
    <property type="evidence" value="ECO:0007669"/>
    <property type="project" value="UniProtKB-KW"/>
</dbReference>
<keyword evidence="3" id="KW-0963">Cytoplasm</keyword>
<dbReference type="Pfam" id="PF22528">
    <property type="entry name" value="PRMT_C"/>
    <property type="match status" value="1"/>
</dbReference>
<evidence type="ECO:0000256" key="11">
    <source>
        <dbReference type="ARBA" id="ARBA00049303"/>
    </source>
</evidence>
<keyword evidence="5 12" id="KW-0808">Transferase</keyword>
<keyword evidence="6 12" id="KW-0949">S-adenosyl-L-methionine</keyword>
<dbReference type="Gene3D" id="2.70.160.11">
    <property type="entry name" value="Hnrnp arginine n-methyltransferase1"/>
    <property type="match status" value="1"/>
</dbReference>
<dbReference type="GO" id="GO:0042054">
    <property type="term" value="F:histone methyltransferase activity"/>
    <property type="evidence" value="ECO:0007669"/>
    <property type="project" value="TreeGrafter"/>
</dbReference>
<dbReference type="EMBL" id="JAQQBS010001424">
    <property type="protein sequence ID" value="KAK0159346.1"/>
    <property type="molecule type" value="Genomic_DNA"/>
</dbReference>
<keyword evidence="8" id="KW-0863">Zinc-finger</keyword>
<reference evidence="15" key="2">
    <citation type="submission" date="2023-03" db="EMBL/GenBank/DDBJ databases">
        <authorList>
            <person name="Inwood S.N."/>
            <person name="Skelly J.G."/>
            <person name="Guhlin J."/>
            <person name="Harrop T.W.R."/>
            <person name="Goldson S.G."/>
            <person name="Dearden P.K."/>
        </authorList>
    </citation>
    <scope>NUCLEOTIDE SEQUENCE</scope>
    <source>
        <strain evidence="15">Irish</strain>
        <tissue evidence="15">Whole body</tissue>
    </source>
</reference>
<evidence type="ECO:0000256" key="9">
    <source>
        <dbReference type="ARBA" id="ARBA00022833"/>
    </source>
</evidence>
<keyword evidence="16" id="KW-1185">Reference proteome</keyword>
<evidence type="ECO:0000259" key="13">
    <source>
        <dbReference type="Pfam" id="PF21137"/>
    </source>
</evidence>
<keyword evidence="7" id="KW-0479">Metal-binding</keyword>
<dbReference type="InterPro" id="IPR025799">
    <property type="entry name" value="Arg_MeTrfase"/>
</dbReference>
<dbReference type="InterPro" id="IPR029063">
    <property type="entry name" value="SAM-dependent_MTases_sf"/>
</dbReference>
<sequence length="547" mass="62929">MTENNVVPDLLLDSKMDLERESDDSGDNWDEPEDNCDVICLFCQNEYKSYAETMKHLKLDHFFDLSRFIRDNKLDDYSFIKFINFVRRNNLSPDEVSSRKNDWDSNEYLTPVIEDDAWLMFDIEEFIEDCVNNHRIINDIEEVEESYVHEEKKKLTCYPVNSENGCVTLSEKHFVELQKTIQTLNAQLEQREVTCHLAKQQIDEMQSKVQSIVIENEDNDILSKRRMNEEGTINDEGYFNTYSHFAIHHEMLTDTVRTESYRDALITNSHSFNGCTMLDVGCGTGILSMFAAKSGCKKIISVDQSDVIYHAMDIVRENNLDNIIELKKGRLENIDLGVDKVDAIVSEWMGYFLLFEGMLDTVIHARDHFLIPGGKLLPNRCTLSIVGSGDTKRYIDLVDYWSNVYGFKMSCMKAKVVKEPSIEVCSAIDIVTTVSLIQDFDLYTVDTNCVNFTSPFELVVKKTGSLTAIVGYFDVFFDLDNPIHFSTGPHAKPTHWKQTVFSLSEPISITEGEIINGKLICSRHPKDIRALVITLQIKNHRQIYYLD</sequence>
<keyword evidence="9" id="KW-0862">Zinc</keyword>
<comment type="subcellular location">
    <subcellularLocation>
        <location evidence="1">Cytoplasm</location>
        <location evidence="1">Cytosol</location>
    </subcellularLocation>
</comment>
<feature type="domain" description="Protein arginine N-methyltransferase" evidence="14">
    <location>
        <begin position="392"/>
        <end position="537"/>
    </location>
</feature>
<evidence type="ECO:0000313" key="16">
    <source>
        <dbReference type="Proteomes" id="UP001168990"/>
    </source>
</evidence>
<dbReference type="PANTHER" id="PTHR11006:SF53">
    <property type="entry name" value="PROTEIN ARGININE N-METHYLTRANSFERASE 3"/>
    <property type="match status" value="1"/>
</dbReference>
<dbReference type="GO" id="GO:0005829">
    <property type="term" value="C:cytosol"/>
    <property type="evidence" value="ECO:0007669"/>
    <property type="project" value="UniProtKB-SubCell"/>
</dbReference>
<reference evidence="15" key="1">
    <citation type="journal article" date="2023" name="bioRxiv">
        <title>Scaffold-level genome assemblies of two parasitoid biocontrol wasps reveal the parthenogenesis mechanism and an associated novel virus.</title>
        <authorList>
            <person name="Inwood S."/>
            <person name="Skelly J."/>
            <person name="Guhlin J."/>
            <person name="Harrop T."/>
            <person name="Goldson S."/>
            <person name="Dearden P."/>
        </authorList>
    </citation>
    <scope>NUCLEOTIDE SEQUENCE</scope>
    <source>
        <strain evidence="15">Irish</strain>
        <tissue evidence="15">Whole body</tissue>
    </source>
</reference>
<comment type="catalytic activity">
    <reaction evidence="10">
        <text>L-arginyl-[protein] + 2 S-adenosyl-L-methionine = N(omega),N(omega)-dimethyl-L-arginyl-[protein] + 2 S-adenosyl-L-homocysteine + 2 H(+)</text>
        <dbReference type="Rhea" id="RHEA:48096"/>
        <dbReference type="Rhea" id="RHEA-COMP:10532"/>
        <dbReference type="Rhea" id="RHEA-COMP:11991"/>
        <dbReference type="ChEBI" id="CHEBI:15378"/>
        <dbReference type="ChEBI" id="CHEBI:29965"/>
        <dbReference type="ChEBI" id="CHEBI:57856"/>
        <dbReference type="ChEBI" id="CHEBI:59789"/>
        <dbReference type="ChEBI" id="CHEBI:61897"/>
        <dbReference type="EC" id="2.1.1.319"/>
    </reaction>
    <physiologicalReaction direction="left-to-right" evidence="10">
        <dbReference type="Rhea" id="RHEA:48097"/>
    </physiologicalReaction>
</comment>
<dbReference type="GO" id="GO:0005634">
    <property type="term" value="C:nucleus"/>
    <property type="evidence" value="ECO:0007669"/>
    <property type="project" value="TreeGrafter"/>
</dbReference>
<dbReference type="Pfam" id="PF06325">
    <property type="entry name" value="PrmA"/>
    <property type="match status" value="1"/>
</dbReference>
<dbReference type="GO" id="GO:0008270">
    <property type="term" value="F:zinc ion binding"/>
    <property type="evidence" value="ECO:0007669"/>
    <property type="project" value="UniProtKB-KW"/>
</dbReference>
<dbReference type="PROSITE" id="PS51678">
    <property type="entry name" value="SAM_MT_PRMT"/>
    <property type="match status" value="1"/>
</dbReference>